<dbReference type="Gene3D" id="4.10.990.10">
    <property type="match status" value="1"/>
</dbReference>
<dbReference type="EMBL" id="JACHED010000001">
    <property type="protein sequence ID" value="MBB6496690.1"/>
    <property type="molecule type" value="Genomic_DNA"/>
</dbReference>
<dbReference type="SMR" id="A0A2L1CD24"/>
<dbReference type="Proteomes" id="UP000567099">
    <property type="component" value="Unassembled WGS sequence"/>
</dbReference>
<evidence type="ECO:0000256" key="7">
    <source>
        <dbReference type="HAMAP-Rule" id="MF_01341"/>
    </source>
</evidence>
<dbReference type="InterPro" id="IPR021131">
    <property type="entry name" value="Ribosomal_uL15/eL18"/>
</dbReference>
<reference evidence="11" key="2">
    <citation type="submission" date="2018-02" db="EMBL/GenBank/DDBJ databases">
        <title>Complete genome sequence of the Methanococcus maripaludis type strain JJ (DSM 2067), a model for selenoprotein synthesis in Archaea.</title>
        <authorList>
            <person name="Poehlein A."/>
            <person name="Heym D."/>
            <person name="Quitzke V."/>
            <person name="Fersch J."/>
            <person name="Daniel R."/>
            <person name="Rother M."/>
        </authorList>
    </citation>
    <scope>NUCLEOTIDE SEQUENCE [LARGE SCALE GENOMIC DNA]</scope>
    <source>
        <strain evidence="11">DSM 2067</strain>
    </source>
</reference>
<evidence type="ECO:0000313" key="21">
    <source>
        <dbReference type="Proteomes" id="UP000567099"/>
    </source>
</evidence>
<dbReference type="EMBL" id="JAFBBC010000001">
    <property type="protein sequence ID" value="MBM7409461.1"/>
    <property type="molecule type" value="Genomic_DNA"/>
</dbReference>
<protein>
    <recommendedName>
        <fullName evidence="6 7">Large ribosomal subunit protein uL15</fullName>
    </recommendedName>
</protein>
<evidence type="ECO:0000313" key="13">
    <source>
        <dbReference type="EMBL" id="MBA2863306.1"/>
    </source>
</evidence>
<evidence type="ECO:0000256" key="6">
    <source>
        <dbReference type="ARBA" id="ARBA00035200"/>
    </source>
</evidence>
<dbReference type="EMBL" id="CP026606">
    <property type="protein sequence ID" value="AVB76796.1"/>
    <property type="molecule type" value="Genomic_DNA"/>
</dbReference>
<dbReference type="InterPro" id="IPR001196">
    <property type="entry name" value="Ribosomal_uL15_CS"/>
</dbReference>
<dbReference type="Proteomes" id="UP000584706">
    <property type="component" value="Unassembled WGS sequence"/>
</dbReference>
<name>A0A2L1CD24_METMI</name>
<gene>
    <name evidence="7" type="primary">rpl15</name>
    <name evidence="16" type="ORF">H0S71_03805</name>
    <name evidence="17" type="ORF">HNP85_001133</name>
    <name evidence="12" type="ORF">HNP93_000309</name>
    <name evidence="13" type="ORF">HNP94_000306</name>
    <name evidence="15" type="ORF">HNP96_000711</name>
    <name evidence="14" type="ORF">HNP97_000661</name>
    <name evidence="18" type="ORF">J2745_001412</name>
    <name evidence="11" type="ORF">MMJJ_14180</name>
</gene>
<evidence type="ECO:0000313" key="17">
    <source>
        <dbReference type="EMBL" id="MBM7409461.1"/>
    </source>
</evidence>
<dbReference type="EMBL" id="JACCQJ010000001">
    <property type="protein sequence ID" value="MBG0769016.1"/>
    <property type="molecule type" value="Genomic_DNA"/>
</dbReference>
<evidence type="ECO:0000256" key="4">
    <source>
        <dbReference type="ARBA" id="ARBA00022980"/>
    </source>
</evidence>
<dbReference type="PROSITE" id="PS00475">
    <property type="entry name" value="RIBOSOMAL_L15"/>
    <property type="match status" value="1"/>
</dbReference>
<evidence type="ECO:0000313" key="20">
    <source>
        <dbReference type="Proteomes" id="UP000558015"/>
    </source>
</evidence>
<feature type="compositionally biased region" description="Basic residues" evidence="9">
    <location>
        <begin position="1"/>
        <end position="14"/>
    </location>
</feature>
<evidence type="ECO:0000256" key="1">
    <source>
        <dbReference type="ARBA" id="ARBA00007320"/>
    </source>
</evidence>
<evidence type="ECO:0000313" key="16">
    <source>
        <dbReference type="EMBL" id="MBG0769016.1"/>
    </source>
</evidence>
<dbReference type="GO" id="GO:0019843">
    <property type="term" value="F:rRNA binding"/>
    <property type="evidence" value="ECO:0007669"/>
    <property type="project" value="UniProtKB-UniRule"/>
</dbReference>
<dbReference type="GO" id="GO:0022625">
    <property type="term" value="C:cytosolic large ribosomal subunit"/>
    <property type="evidence" value="ECO:0007669"/>
    <property type="project" value="TreeGrafter"/>
</dbReference>
<dbReference type="HAMAP" id="MF_01341">
    <property type="entry name" value="Ribosomal_uL15"/>
    <property type="match status" value="1"/>
</dbReference>
<dbReference type="Gene3D" id="3.100.10.10">
    <property type="match status" value="1"/>
</dbReference>
<evidence type="ECO:0000256" key="9">
    <source>
        <dbReference type="SAM" id="MobiDB-lite"/>
    </source>
</evidence>
<keyword evidence="2 7" id="KW-0699">rRNA-binding</keyword>
<dbReference type="Proteomes" id="UP000239462">
    <property type="component" value="Chromosome"/>
</dbReference>
<comment type="subunit">
    <text evidence="7">Part of the 50S ribosomal subunit.</text>
</comment>
<accession>A0A2L1CD24</accession>
<dbReference type="InterPro" id="IPR030878">
    <property type="entry name" value="Ribosomal_uL15"/>
</dbReference>
<dbReference type="OMA" id="WGRVGQH"/>
<keyword evidence="4 7" id="KW-0689">Ribosomal protein</keyword>
<evidence type="ECO:0000256" key="3">
    <source>
        <dbReference type="ARBA" id="ARBA00022884"/>
    </source>
</evidence>
<feature type="compositionally biased region" description="Basic residues" evidence="9">
    <location>
        <begin position="23"/>
        <end position="38"/>
    </location>
</feature>
<dbReference type="Proteomes" id="UP000714405">
    <property type="component" value="Unassembled WGS sequence"/>
</dbReference>
<feature type="region of interest" description="Disordered" evidence="9">
    <location>
        <begin position="1"/>
        <end position="38"/>
    </location>
</feature>
<dbReference type="RefSeq" id="WP_011171365.1">
    <property type="nucleotide sequence ID" value="NZ_BAAABJ010000001.1"/>
</dbReference>
<evidence type="ECO:0000313" key="19">
    <source>
        <dbReference type="Proteomes" id="UP000239462"/>
    </source>
</evidence>
<evidence type="ECO:0000313" key="11">
    <source>
        <dbReference type="EMBL" id="AVB76796.1"/>
    </source>
</evidence>
<dbReference type="EMBL" id="JACDUN010000001">
    <property type="protein sequence ID" value="MBA2857608.1"/>
    <property type="molecule type" value="Genomic_DNA"/>
</dbReference>
<evidence type="ECO:0000313" key="12">
    <source>
        <dbReference type="EMBL" id="MBA2857608.1"/>
    </source>
</evidence>
<feature type="domain" description="Large ribosomal subunit protein uL15/eL18" evidence="10">
    <location>
        <begin position="72"/>
        <end position="140"/>
    </location>
</feature>
<dbReference type="Proteomes" id="UP000558015">
    <property type="component" value="Unassembled WGS sequence"/>
</dbReference>
<organism evidence="11 19">
    <name type="scientific">Methanococcus maripaludis</name>
    <name type="common">Methanococcus deltae</name>
    <dbReference type="NCBI Taxonomy" id="39152"/>
    <lineage>
        <taxon>Archaea</taxon>
        <taxon>Methanobacteriati</taxon>
        <taxon>Methanobacteriota</taxon>
        <taxon>Methanomada group</taxon>
        <taxon>Methanococci</taxon>
        <taxon>Methanococcales</taxon>
        <taxon>Methanococcaceae</taxon>
        <taxon>Methanococcus</taxon>
    </lineage>
</organism>
<reference evidence="20 21" key="3">
    <citation type="submission" date="2020-07" db="EMBL/GenBank/DDBJ databases">
        <title>Genomic Encyclopedia of Type Strains, Phase IV (KMG-V): Genome sequencing to study the core and pangenomes of soil and plant-associated prokaryotes.</title>
        <authorList>
            <person name="Whitman W."/>
        </authorList>
    </citation>
    <scope>NUCLEOTIDE SEQUENCE [LARGE SCALE GENOMIC DNA]</scope>
    <source>
        <strain evidence="12 20">C12</strain>
        <strain evidence="13 21">C13</strain>
        <strain evidence="15 23">D1</strain>
        <strain evidence="14 22">DSM 7078</strain>
        <strain evidence="17">RC</strain>
    </source>
</reference>
<dbReference type="GeneID" id="10982995"/>
<dbReference type="EMBL" id="JACHIQ010000001">
    <property type="protein sequence ID" value="MBB6067171.1"/>
    <property type="molecule type" value="Genomic_DNA"/>
</dbReference>
<evidence type="ECO:0000256" key="5">
    <source>
        <dbReference type="ARBA" id="ARBA00023274"/>
    </source>
</evidence>
<dbReference type="Pfam" id="PF00828">
    <property type="entry name" value="Ribosomal_L27A"/>
    <property type="match status" value="1"/>
</dbReference>
<keyword evidence="5 7" id="KW-0687">Ribonucleoprotein</keyword>
<evidence type="ECO:0000313" key="22">
    <source>
        <dbReference type="Proteomes" id="UP000584706"/>
    </source>
</evidence>
<dbReference type="PANTHER" id="PTHR11721:SF3">
    <property type="entry name" value="LARGE RIBOSOMAL SUBUNIT PROTEIN UL15"/>
    <property type="match status" value="1"/>
</dbReference>
<dbReference type="AlphaFoldDB" id="A0A2L1CD24"/>
<evidence type="ECO:0000313" key="18">
    <source>
        <dbReference type="EMBL" id="MBP2219905.1"/>
    </source>
</evidence>
<dbReference type="InterPro" id="IPR027386">
    <property type="entry name" value="Rbsml_uL15_N"/>
</dbReference>
<dbReference type="GO" id="GO:0003735">
    <property type="term" value="F:structural constituent of ribosome"/>
    <property type="evidence" value="ECO:0007669"/>
    <property type="project" value="InterPro"/>
</dbReference>
<comment type="similarity">
    <text evidence="1 7 8">Belongs to the universal ribosomal protein uL15 family.</text>
</comment>
<reference evidence="18" key="5">
    <citation type="submission" date="2021-03" db="EMBL/GenBank/DDBJ databases">
        <title>Genomic Encyclopedia of Type Strains, Phase IV (KMG-IV): sequencing the most valuable type-strain genomes for metagenomic binning, comparative biology and taxonomic classification.</title>
        <authorList>
            <person name="Goeker M."/>
        </authorList>
    </citation>
    <scope>NUCLEOTIDE SEQUENCE</scope>
    <source>
        <strain evidence="18">DSM 2771</strain>
    </source>
</reference>
<sequence>MIRKSKKITKKRGSRTCGYGEAKKHRGAGHRGGRGNAGHQKHKWLSVCKFNPDYFGKYGFNRNPCLIKQLETINIGELEEYILKYKDAFQVEEGKVVVNATEIGFEKVLGKGRISTAMVVKAVEFSEGAKEKIEAAGGEFVEL</sequence>
<reference evidence="16" key="4">
    <citation type="submission" date="2020-07" db="EMBL/GenBank/DDBJ databases">
        <title>Severe corrosion of carbon steel in oil field produced water can be linked to methanogenic archaea containing a special type of NiFe hydrogenase.</title>
        <authorList>
            <person name="Lahme S."/>
            <person name="Mand J."/>
            <person name="Longwell J."/>
            <person name="Smith R."/>
            <person name="Enning D."/>
        </authorList>
    </citation>
    <scope>NUCLEOTIDE SEQUENCE</scope>
    <source>
        <strain evidence="16">MIC098Bin5</strain>
    </source>
</reference>
<dbReference type="GO" id="GO:0006412">
    <property type="term" value="P:translation"/>
    <property type="evidence" value="ECO:0007669"/>
    <property type="project" value="UniProtKB-UniRule"/>
</dbReference>
<dbReference type="SUPFAM" id="SSF52080">
    <property type="entry name" value="Ribosomal proteins L15p and L18e"/>
    <property type="match status" value="1"/>
</dbReference>
<dbReference type="Proteomes" id="UP000742560">
    <property type="component" value="Unassembled WGS sequence"/>
</dbReference>
<reference evidence="19" key="1">
    <citation type="journal article" date="2018" name="Genome Announc.">
        <title>Complete Genome Sequence of the Methanococcus maripaludis Type Strain JJ (DSM 2067), a Model for Selenoprotein Synthesis in Archaea.</title>
        <authorList>
            <person name="Poehlein A."/>
            <person name="Heym D."/>
            <person name="Quitzke V."/>
            <person name="Fersch J."/>
            <person name="Daniel R."/>
            <person name="Rother M."/>
        </authorList>
    </citation>
    <scope>NUCLEOTIDE SEQUENCE [LARGE SCALE GENOMIC DNA]</scope>
    <source>
        <strain evidence="19">DSM 2067</strain>
    </source>
</reference>
<proteinExistence type="inferred from homology"/>
<dbReference type="KEGG" id="mmad:MMJJ_14180"/>
<evidence type="ECO:0000313" key="14">
    <source>
        <dbReference type="EMBL" id="MBB6067171.1"/>
    </source>
</evidence>
<evidence type="ECO:0000256" key="8">
    <source>
        <dbReference type="RuleBase" id="RU003888"/>
    </source>
</evidence>
<dbReference type="EMBL" id="JACDUO010000001">
    <property type="protein sequence ID" value="MBA2863306.1"/>
    <property type="molecule type" value="Genomic_DNA"/>
</dbReference>
<dbReference type="Proteomes" id="UP000590564">
    <property type="component" value="Unassembled WGS sequence"/>
</dbReference>
<comment type="function">
    <text evidence="7">Binds to the 23S rRNA.</text>
</comment>
<evidence type="ECO:0000313" key="23">
    <source>
        <dbReference type="Proteomes" id="UP000590564"/>
    </source>
</evidence>
<evidence type="ECO:0000313" key="15">
    <source>
        <dbReference type="EMBL" id="MBB6496690.1"/>
    </source>
</evidence>
<evidence type="ECO:0000259" key="10">
    <source>
        <dbReference type="Pfam" id="PF00828"/>
    </source>
</evidence>
<dbReference type="Proteomes" id="UP000722095">
    <property type="component" value="Unassembled WGS sequence"/>
</dbReference>
<evidence type="ECO:0000256" key="2">
    <source>
        <dbReference type="ARBA" id="ARBA00022730"/>
    </source>
</evidence>
<dbReference type="InterPro" id="IPR036227">
    <property type="entry name" value="Ribosomal_uL15/eL18_sf"/>
</dbReference>
<dbReference type="EMBL" id="JAGINF010000005">
    <property type="protein sequence ID" value="MBP2219905.1"/>
    <property type="molecule type" value="Genomic_DNA"/>
</dbReference>
<dbReference type="PANTHER" id="PTHR11721">
    <property type="entry name" value="60S RIBOSOMAL PROTEIN L27A"/>
    <property type="match status" value="1"/>
</dbReference>
<keyword evidence="3 7" id="KW-0694">RNA-binding</keyword>